<accession>A0ACB8I5H6</accession>
<evidence type="ECO:0000313" key="2">
    <source>
        <dbReference type="Proteomes" id="UP000829398"/>
    </source>
</evidence>
<proteinExistence type="predicted"/>
<protein>
    <submittedName>
        <fullName evidence="1">Histone acetyltransferase subunit NuA4-domain-containing protein</fullName>
    </submittedName>
</protein>
<gene>
    <name evidence="1" type="ORF">KPL71_027190</name>
</gene>
<organism evidence="1 2">
    <name type="scientific">Citrus sinensis</name>
    <name type="common">Sweet orange</name>
    <name type="synonym">Citrus aurantium var. sinensis</name>
    <dbReference type="NCBI Taxonomy" id="2711"/>
    <lineage>
        <taxon>Eukaryota</taxon>
        <taxon>Viridiplantae</taxon>
        <taxon>Streptophyta</taxon>
        <taxon>Embryophyta</taxon>
        <taxon>Tracheophyta</taxon>
        <taxon>Spermatophyta</taxon>
        <taxon>Magnoliopsida</taxon>
        <taxon>eudicotyledons</taxon>
        <taxon>Gunneridae</taxon>
        <taxon>Pentapetalae</taxon>
        <taxon>rosids</taxon>
        <taxon>malvids</taxon>
        <taxon>Sapindales</taxon>
        <taxon>Rutaceae</taxon>
        <taxon>Aurantioideae</taxon>
        <taxon>Citrus</taxon>
    </lineage>
</organism>
<keyword evidence="2" id="KW-1185">Reference proteome</keyword>
<sequence>MSLGQQRGNSNPAATLAALVSKRSRFQDELRNIENQVYELETSYLQDIGQFGNAFKGFEGFLSSGKNTSNFKRPRKLQPEDRIFSLSSVTSPAAEELGVRRDDGRFDYGAGRSKGGNLPSNGHCVGESVVCFTNGRRITGGKPKRGRMAPTSRDGKRNRTTSEPDFDDEDDPDMISR</sequence>
<dbReference type="EMBL" id="CM039178">
    <property type="protein sequence ID" value="KAH9682048.1"/>
    <property type="molecule type" value="Genomic_DNA"/>
</dbReference>
<evidence type="ECO:0000313" key="1">
    <source>
        <dbReference type="EMBL" id="KAH9682048.1"/>
    </source>
</evidence>
<reference evidence="2" key="1">
    <citation type="journal article" date="2023" name="Hortic. Res.">
        <title>A chromosome-level phased genome enabling allele-level studies in sweet orange: a case study on citrus Huanglongbing tolerance.</title>
        <authorList>
            <person name="Wu B."/>
            <person name="Yu Q."/>
            <person name="Deng Z."/>
            <person name="Duan Y."/>
            <person name="Luo F."/>
            <person name="Gmitter F. Jr."/>
        </authorList>
    </citation>
    <scope>NUCLEOTIDE SEQUENCE [LARGE SCALE GENOMIC DNA]</scope>
    <source>
        <strain evidence="2">cv. Valencia</strain>
    </source>
</reference>
<dbReference type="Proteomes" id="UP000829398">
    <property type="component" value="Chromosome 9"/>
</dbReference>
<comment type="caution">
    <text evidence="1">The sequence shown here is derived from an EMBL/GenBank/DDBJ whole genome shotgun (WGS) entry which is preliminary data.</text>
</comment>
<name>A0ACB8I5H6_CITSI</name>